<dbReference type="EMBL" id="JAAQPH010000003">
    <property type="protein sequence ID" value="NIA67908.1"/>
    <property type="molecule type" value="Genomic_DNA"/>
</dbReference>
<sequence length="84" mass="9588">MMFSKEESRLRFWEATAEKEAIEAKAAGLRGQYDTLRQQIGELQAQLRPIKDQIKAIERPALSDLDMERAFLARGLGKQVGERP</sequence>
<organism evidence="2 3">
    <name type="scientific">Pelagibius litoralis</name>
    <dbReference type="NCBI Taxonomy" id="374515"/>
    <lineage>
        <taxon>Bacteria</taxon>
        <taxon>Pseudomonadati</taxon>
        <taxon>Pseudomonadota</taxon>
        <taxon>Alphaproteobacteria</taxon>
        <taxon>Rhodospirillales</taxon>
        <taxon>Rhodovibrionaceae</taxon>
        <taxon>Pelagibius</taxon>
    </lineage>
</organism>
<dbReference type="AlphaFoldDB" id="A0A967EWR0"/>
<feature type="coiled-coil region" evidence="1">
    <location>
        <begin position="19"/>
        <end position="46"/>
    </location>
</feature>
<gene>
    <name evidence="2" type="ORF">HBA54_04820</name>
</gene>
<proteinExistence type="predicted"/>
<evidence type="ECO:0000256" key="1">
    <source>
        <dbReference type="SAM" id="Coils"/>
    </source>
</evidence>
<keyword evidence="1" id="KW-0175">Coiled coil</keyword>
<evidence type="ECO:0000313" key="2">
    <source>
        <dbReference type="EMBL" id="NIA67908.1"/>
    </source>
</evidence>
<comment type="caution">
    <text evidence="2">The sequence shown here is derived from an EMBL/GenBank/DDBJ whole genome shotgun (WGS) entry which is preliminary data.</text>
</comment>
<evidence type="ECO:0000313" key="3">
    <source>
        <dbReference type="Proteomes" id="UP000761264"/>
    </source>
</evidence>
<keyword evidence="3" id="KW-1185">Reference proteome</keyword>
<name>A0A967EWR0_9PROT</name>
<reference evidence="2" key="1">
    <citation type="submission" date="2020-03" db="EMBL/GenBank/DDBJ databases">
        <title>Genome of Pelagibius litoralis DSM 21314T.</title>
        <authorList>
            <person name="Wang G."/>
        </authorList>
    </citation>
    <scope>NUCLEOTIDE SEQUENCE</scope>
    <source>
        <strain evidence="2">DSM 21314</strain>
    </source>
</reference>
<protein>
    <submittedName>
        <fullName evidence="2">Uncharacterized protein</fullName>
    </submittedName>
</protein>
<dbReference type="RefSeq" id="WP_167221951.1">
    <property type="nucleotide sequence ID" value="NZ_JAAQPH010000003.1"/>
</dbReference>
<dbReference type="Proteomes" id="UP000761264">
    <property type="component" value="Unassembled WGS sequence"/>
</dbReference>
<accession>A0A967EWR0</accession>